<organism evidence="9 10">
    <name type="scientific">Cladobotryum mycophilum</name>
    <dbReference type="NCBI Taxonomy" id="491253"/>
    <lineage>
        <taxon>Eukaryota</taxon>
        <taxon>Fungi</taxon>
        <taxon>Dikarya</taxon>
        <taxon>Ascomycota</taxon>
        <taxon>Pezizomycotina</taxon>
        <taxon>Sordariomycetes</taxon>
        <taxon>Hypocreomycetidae</taxon>
        <taxon>Hypocreales</taxon>
        <taxon>Hypocreaceae</taxon>
        <taxon>Cladobotryum</taxon>
    </lineage>
</organism>
<evidence type="ECO:0000313" key="10">
    <source>
        <dbReference type="Proteomes" id="UP001338125"/>
    </source>
</evidence>
<dbReference type="PANTHER" id="PTHR24305:SF157">
    <property type="entry name" value="N-ACETYLTRYPTOPHAN 6-HYDROXYLASE IVOC-RELATED"/>
    <property type="match status" value="1"/>
</dbReference>
<dbReference type="InterPro" id="IPR002401">
    <property type="entry name" value="Cyt_P450_E_grp-I"/>
</dbReference>
<keyword evidence="8" id="KW-0472">Membrane</keyword>
<dbReference type="Pfam" id="PF00067">
    <property type="entry name" value="p450"/>
    <property type="match status" value="1"/>
</dbReference>
<dbReference type="Proteomes" id="UP001338125">
    <property type="component" value="Unassembled WGS sequence"/>
</dbReference>
<dbReference type="EMBL" id="JAVFKD010000012">
    <property type="protein sequence ID" value="KAK5992086.1"/>
    <property type="molecule type" value="Genomic_DNA"/>
</dbReference>
<dbReference type="InterPro" id="IPR001128">
    <property type="entry name" value="Cyt_P450"/>
</dbReference>
<feature type="transmembrane region" description="Helical" evidence="8">
    <location>
        <begin position="12"/>
        <end position="30"/>
    </location>
</feature>
<keyword evidence="6" id="KW-0408">Iron</keyword>
<evidence type="ECO:0000256" key="6">
    <source>
        <dbReference type="ARBA" id="ARBA00023004"/>
    </source>
</evidence>
<evidence type="ECO:0000256" key="2">
    <source>
        <dbReference type="ARBA" id="ARBA00010617"/>
    </source>
</evidence>
<reference evidence="9 10" key="1">
    <citation type="submission" date="2024-01" db="EMBL/GenBank/DDBJ databases">
        <title>Complete genome of Cladobotryum mycophilum ATHUM6906.</title>
        <authorList>
            <person name="Christinaki A.C."/>
            <person name="Myridakis A.I."/>
            <person name="Kouvelis V.N."/>
        </authorList>
    </citation>
    <scope>NUCLEOTIDE SEQUENCE [LARGE SCALE GENOMIC DNA]</scope>
    <source>
        <strain evidence="9 10">ATHUM6906</strain>
    </source>
</reference>
<keyword evidence="5" id="KW-0560">Oxidoreductase</keyword>
<evidence type="ECO:0000256" key="1">
    <source>
        <dbReference type="ARBA" id="ARBA00001971"/>
    </source>
</evidence>
<sequence length="511" mass="57727">MEIISCLPWQHVAVTTLIYVASFVFYRLVLHPLARFPGPKLAALTRYYEGYYDLVCNGQYTFKIAELHKIYGPIVRISPYELHVSDPAFFEKLYNNDGRWNKYDWSYDAFSAKPSMICSIDHDIHKARRAPLNSFFSKANVANKQDIIQRLSSKLCDRISEFSDTKTTINLGTAISAFTRDVATEFILGKSYDNLDMTDFNAGMTGVLQSSGAIWRLTKHVRWFGPLMKSLPLAFVEKMADDGTKAFFTFLKDTMRITSETICPPPSAAIDDKAPPRTIIHEILESSLPPTEKTSDRINDEVSTITGAAFETSAATLRLILYYVYGDAKILRRLRAELATATKGHNTTNTADLDVAAFEQLPYLTAVIMEGLRLSPGIATRMARIAPDRDLEYREWRIPAGTPVGMTTLLMHTDEQIYPEPKSFEPERWIDMDVRRKANKTYAPFARGTRICLGMHLAWAEMYIVLAALVQRFDLQFDGAGPKDVECASDQFIIGTEDQSGIKAFITQYRA</sequence>
<keyword evidence="8" id="KW-1133">Transmembrane helix</keyword>
<proteinExistence type="inferred from homology"/>
<dbReference type="CDD" id="cd11062">
    <property type="entry name" value="CYP58-like"/>
    <property type="match status" value="1"/>
</dbReference>
<evidence type="ECO:0000256" key="7">
    <source>
        <dbReference type="ARBA" id="ARBA00023033"/>
    </source>
</evidence>
<dbReference type="PRINTS" id="PR00385">
    <property type="entry name" value="P450"/>
</dbReference>
<evidence type="ECO:0000313" key="9">
    <source>
        <dbReference type="EMBL" id="KAK5992086.1"/>
    </source>
</evidence>
<comment type="cofactor">
    <cofactor evidence="1">
        <name>heme</name>
        <dbReference type="ChEBI" id="CHEBI:30413"/>
    </cofactor>
</comment>
<gene>
    <name evidence="9" type="ORF">PT974_05484</name>
</gene>
<keyword evidence="10" id="KW-1185">Reference proteome</keyword>
<name>A0ABR0SJS2_9HYPO</name>
<dbReference type="PANTHER" id="PTHR24305">
    <property type="entry name" value="CYTOCHROME P450"/>
    <property type="match status" value="1"/>
</dbReference>
<keyword evidence="7" id="KW-0503">Monooxygenase</keyword>
<evidence type="ECO:0000256" key="5">
    <source>
        <dbReference type="ARBA" id="ARBA00023002"/>
    </source>
</evidence>
<dbReference type="SUPFAM" id="SSF48264">
    <property type="entry name" value="Cytochrome P450"/>
    <property type="match status" value="1"/>
</dbReference>
<comment type="caution">
    <text evidence="9">The sequence shown here is derived from an EMBL/GenBank/DDBJ whole genome shotgun (WGS) entry which is preliminary data.</text>
</comment>
<dbReference type="InterPro" id="IPR036396">
    <property type="entry name" value="Cyt_P450_sf"/>
</dbReference>
<protein>
    <submittedName>
        <fullName evidence="9">N-acetyltryptophan 6-hydroxylase ivoC</fullName>
    </submittedName>
</protein>
<evidence type="ECO:0000256" key="4">
    <source>
        <dbReference type="ARBA" id="ARBA00022723"/>
    </source>
</evidence>
<dbReference type="Gene3D" id="1.10.630.10">
    <property type="entry name" value="Cytochrome P450"/>
    <property type="match status" value="1"/>
</dbReference>
<dbReference type="InterPro" id="IPR050121">
    <property type="entry name" value="Cytochrome_P450_monoxygenase"/>
</dbReference>
<accession>A0ABR0SJS2</accession>
<keyword evidence="4" id="KW-0479">Metal-binding</keyword>
<dbReference type="PRINTS" id="PR00463">
    <property type="entry name" value="EP450I"/>
</dbReference>
<evidence type="ECO:0000256" key="8">
    <source>
        <dbReference type="SAM" id="Phobius"/>
    </source>
</evidence>
<keyword evidence="3" id="KW-0349">Heme</keyword>
<comment type="similarity">
    <text evidence="2">Belongs to the cytochrome P450 family.</text>
</comment>
<evidence type="ECO:0000256" key="3">
    <source>
        <dbReference type="ARBA" id="ARBA00022617"/>
    </source>
</evidence>
<keyword evidence="8" id="KW-0812">Transmembrane</keyword>